<accession>A0A7K1FK85</accession>
<dbReference type="SMART" id="SM00922">
    <property type="entry name" value="MR_MLE"/>
    <property type="match status" value="1"/>
</dbReference>
<keyword evidence="4" id="KW-0474">Menaquinone biosynthesis</keyword>
<feature type="binding site" evidence="4">
    <location>
        <position position="139"/>
    </location>
    <ligand>
        <name>Mg(2+)</name>
        <dbReference type="ChEBI" id="CHEBI:18420"/>
    </ligand>
</feature>
<dbReference type="InterPro" id="IPR010196">
    <property type="entry name" value="OSB_synthase_MenC1"/>
</dbReference>
<dbReference type="PANTHER" id="PTHR48073:SF2">
    <property type="entry name" value="O-SUCCINYLBENZOATE SYNTHASE"/>
    <property type="match status" value="1"/>
</dbReference>
<organism evidence="6 7">
    <name type="scientific">Nakamurella alba</name>
    <dbReference type="NCBI Taxonomy" id="2665158"/>
    <lineage>
        <taxon>Bacteria</taxon>
        <taxon>Bacillati</taxon>
        <taxon>Actinomycetota</taxon>
        <taxon>Actinomycetes</taxon>
        <taxon>Nakamurellales</taxon>
        <taxon>Nakamurellaceae</taxon>
        <taxon>Nakamurella</taxon>
    </lineage>
</organism>
<dbReference type="UniPathway" id="UPA01057">
    <property type="reaction ID" value="UER00165"/>
</dbReference>
<evidence type="ECO:0000256" key="4">
    <source>
        <dbReference type="HAMAP-Rule" id="MF_00470"/>
    </source>
</evidence>
<comment type="pathway">
    <text evidence="4">Quinol/quinone metabolism; 1,4-dihydroxy-2-naphthoate biosynthesis; 1,4-dihydroxy-2-naphthoate from chorismate: step 4/7.</text>
</comment>
<dbReference type="Pfam" id="PF18374">
    <property type="entry name" value="Enolase_like_N"/>
    <property type="match status" value="1"/>
</dbReference>
<evidence type="ECO:0000256" key="2">
    <source>
        <dbReference type="ARBA" id="ARBA00022842"/>
    </source>
</evidence>
<dbReference type="SFLD" id="SFLDF00009">
    <property type="entry name" value="o-succinylbenzoate_synthase"/>
    <property type="match status" value="1"/>
</dbReference>
<dbReference type="CDD" id="cd03320">
    <property type="entry name" value="OSBS"/>
    <property type="match status" value="1"/>
</dbReference>
<feature type="active site" description="Proton donor" evidence="4">
    <location>
        <position position="108"/>
    </location>
</feature>
<dbReference type="Gene3D" id="3.20.20.120">
    <property type="entry name" value="Enolase-like C-terminal domain"/>
    <property type="match status" value="1"/>
</dbReference>
<dbReference type="SFLD" id="SFLDS00001">
    <property type="entry name" value="Enolase"/>
    <property type="match status" value="1"/>
</dbReference>
<keyword evidence="1 4" id="KW-0479">Metal-binding</keyword>
<keyword evidence="3 4" id="KW-0456">Lyase</keyword>
<dbReference type="NCBIfam" id="NF002782">
    <property type="entry name" value="PRK02901.1"/>
    <property type="match status" value="1"/>
</dbReference>
<comment type="pathway">
    <text evidence="4">Quinol/quinone metabolism; menaquinone biosynthesis.</text>
</comment>
<reference evidence="6 7" key="1">
    <citation type="submission" date="2019-11" db="EMBL/GenBank/DDBJ databases">
        <authorList>
            <person name="Jiang L.-Q."/>
        </authorList>
    </citation>
    <scope>NUCLEOTIDE SEQUENCE [LARGE SCALE GENOMIC DNA]</scope>
    <source>
        <strain evidence="6 7">YIM 132087</strain>
    </source>
</reference>
<dbReference type="GO" id="GO:0043748">
    <property type="term" value="F:O-succinylbenzoate synthase activity"/>
    <property type="evidence" value="ECO:0007669"/>
    <property type="project" value="UniProtKB-EC"/>
</dbReference>
<dbReference type="RefSeq" id="WP_154768495.1">
    <property type="nucleotide sequence ID" value="NZ_WLYK01000003.1"/>
</dbReference>
<comment type="function">
    <text evidence="4">Converts 2-succinyl-6-hydroxy-2,4-cyclohexadiene-1-carboxylate (SHCHC) to 2-succinylbenzoate (OSB).</text>
</comment>
<name>A0A7K1FK85_9ACTN</name>
<dbReference type="GO" id="GO:0000287">
    <property type="term" value="F:magnesium ion binding"/>
    <property type="evidence" value="ECO:0007669"/>
    <property type="project" value="UniProtKB-UniRule"/>
</dbReference>
<dbReference type="SUPFAM" id="SSF51604">
    <property type="entry name" value="Enolase C-terminal domain-like"/>
    <property type="match status" value="1"/>
</dbReference>
<protein>
    <recommendedName>
        <fullName evidence="4">o-succinylbenzoate synthase</fullName>
        <shortName evidence="4">OSB synthase</shortName>
        <shortName evidence="4">OSBS</shortName>
        <ecNumber evidence="4">4.2.1.113</ecNumber>
    </recommendedName>
    <alternativeName>
        <fullName evidence="4">4-(2'-carboxyphenyl)-4-oxybutyric acid synthase</fullName>
    </alternativeName>
    <alternativeName>
        <fullName evidence="4">o-succinylbenzoic acid synthase</fullName>
    </alternativeName>
</protein>
<gene>
    <name evidence="4" type="primary">menC</name>
    <name evidence="6" type="ORF">GIS00_11035</name>
</gene>
<evidence type="ECO:0000313" key="7">
    <source>
        <dbReference type="Proteomes" id="UP000460221"/>
    </source>
</evidence>
<evidence type="ECO:0000256" key="1">
    <source>
        <dbReference type="ARBA" id="ARBA00022723"/>
    </source>
</evidence>
<dbReference type="Proteomes" id="UP000460221">
    <property type="component" value="Unassembled WGS sequence"/>
</dbReference>
<feature type="binding site" evidence="4">
    <location>
        <position position="190"/>
    </location>
    <ligand>
        <name>Mg(2+)</name>
        <dbReference type="ChEBI" id="CHEBI:18420"/>
    </ligand>
</feature>
<comment type="similarity">
    <text evidence="4">Belongs to the mandelate racemase/muconate lactonizing enzyme family. MenC type 1 subfamily.</text>
</comment>
<dbReference type="EMBL" id="WLYK01000003">
    <property type="protein sequence ID" value="MTD14480.1"/>
    <property type="molecule type" value="Genomic_DNA"/>
</dbReference>
<dbReference type="InterPro" id="IPR036849">
    <property type="entry name" value="Enolase-like_C_sf"/>
</dbReference>
<comment type="caution">
    <text evidence="6">The sequence shown here is derived from an EMBL/GenBank/DDBJ whole genome shotgun (WGS) entry which is preliminary data.</text>
</comment>
<dbReference type="Pfam" id="PF13378">
    <property type="entry name" value="MR_MLE_C"/>
    <property type="match status" value="1"/>
</dbReference>
<keyword evidence="7" id="KW-1185">Reference proteome</keyword>
<dbReference type="InterPro" id="IPR029065">
    <property type="entry name" value="Enolase_C-like"/>
</dbReference>
<keyword evidence="2 4" id="KW-0460">Magnesium</keyword>
<proteinExistence type="inferred from homology"/>
<evidence type="ECO:0000256" key="3">
    <source>
        <dbReference type="ARBA" id="ARBA00023239"/>
    </source>
</evidence>
<dbReference type="AlphaFoldDB" id="A0A7K1FK85"/>
<sequence length="327" mass="33906">MNGPAEVAEVLASAVVVAIPMKDRFRGITVREAVLLRGPAGWGEFAPFRDYGDADCLPWLRSAIAAATTQWPDPVRDRVEVNTTVPVVIPDRAVALVRASGCRTAKVKVADPGSAAGADLERVAAVRDALGPGGRIRVDANAAWTVDEAALLVPALDRAAGGLEYVEQPCRTIEELAAVRRRLDVPVAADESIRRERDPLAVARAGAADIAVVKVAPLGGVTAALRIAEAAGLPTVVSSAVDTAVGLAAGLALAGALPDLPYACGLGTGSLLTGDVSSSAVHPDAGSLAVPRVAPDPDLREQWAADDEVRTWWLDRLRRVAALLLTG</sequence>
<dbReference type="InterPro" id="IPR013342">
    <property type="entry name" value="Mandelate_racemase_C"/>
</dbReference>
<dbReference type="UniPathway" id="UPA00079"/>
<dbReference type="HAMAP" id="MF_00470">
    <property type="entry name" value="MenC_1"/>
    <property type="match status" value="1"/>
</dbReference>
<dbReference type="EC" id="4.2.1.113" evidence="4"/>
<dbReference type="SFLD" id="SFLDG00180">
    <property type="entry name" value="muconate_cycloisomerase"/>
    <property type="match status" value="1"/>
</dbReference>
<dbReference type="PANTHER" id="PTHR48073">
    <property type="entry name" value="O-SUCCINYLBENZOATE SYNTHASE-RELATED"/>
    <property type="match status" value="1"/>
</dbReference>
<evidence type="ECO:0000259" key="5">
    <source>
        <dbReference type="SMART" id="SM00922"/>
    </source>
</evidence>
<evidence type="ECO:0000313" key="6">
    <source>
        <dbReference type="EMBL" id="MTD14480.1"/>
    </source>
</evidence>
<dbReference type="GO" id="GO:0009234">
    <property type="term" value="P:menaquinone biosynthetic process"/>
    <property type="evidence" value="ECO:0007669"/>
    <property type="project" value="UniProtKB-UniRule"/>
</dbReference>
<feature type="domain" description="Mandelate racemase/muconate lactonizing enzyme C-terminal" evidence="5">
    <location>
        <begin position="90"/>
        <end position="186"/>
    </location>
</feature>
<comment type="catalytic activity">
    <reaction evidence="4">
        <text>(1R,6R)-6-hydroxy-2-succinyl-cyclohexa-2,4-diene-1-carboxylate = 2-succinylbenzoate + H2O</text>
        <dbReference type="Rhea" id="RHEA:10196"/>
        <dbReference type="ChEBI" id="CHEBI:15377"/>
        <dbReference type="ChEBI" id="CHEBI:18325"/>
        <dbReference type="ChEBI" id="CHEBI:58689"/>
        <dbReference type="EC" id="4.2.1.113"/>
    </reaction>
</comment>
<comment type="cofactor">
    <cofactor evidence="4">
        <name>a divalent metal cation</name>
        <dbReference type="ChEBI" id="CHEBI:60240"/>
    </cofactor>
</comment>
<feature type="active site" description="Proton acceptor" evidence="4">
    <location>
        <position position="214"/>
    </location>
</feature>
<feature type="binding site" evidence="4">
    <location>
        <position position="167"/>
    </location>
    <ligand>
        <name>Mg(2+)</name>
        <dbReference type="ChEBI" id="CHEBI:18420"/>
    </ligand>
</feature>